<protein>
    <recommendedName>
        <fullName evidence="5">DUF4189 domain-containing protein</fullName>
    </recommendedName>
</protein>
<proteinExistence type="predicted"/>
<evidence type="ECO:0000256" key="2">
    <source>
        <dbReference type="SAM" id="SignalP"/>
    </source>
</evidence>
<sequence length="173" mass="18027">MLPRTMIIAALLLTPAALSAQQAETGAAKPPPPPLIIPPPSSREVALPGAPRVSPQTVQSDVSHAAPVNGVITLYGNQRCPTNKDGAEVAVCVRRSAEEQFRIPKELRNFEVTPENAAWAARIKGQDDLSGTGVGSCSTVGPGGATGCFVQNANRARAESRARAKEANPDLSN</sequence>
<evidence type="ECO:0000256" key="1">
    <source>
        <dbReference type="SAM" id="MobiDB-lite"/>
    </source>
</evidence>
<keyword evidence="4" id="KW-1185">Reference proteome</keyword>
<dbReference type="EMBL" id="JANFAV010000023">
    <property type="protein sequence ID" value="MCW6537457.1"/>
    <property type="molecule type" value="Genomic_DNA"/>
</dbReference>
<feature type="signal peptide" evidence="2">
    <location>
        <begin position="1"/>
        <end position="22"/>
    </location>
</feature>
<comment type="caution">
    <text evidence="3">The sequence shown here is derived from an EMBL/GenBank/DDBJ whole genome shotgun (WGS) entry which is preliminary data.</text>
</comment>
<dbReference type="AlphaFoldDB" id="A0AA41ZBJ1"/>
<keyword evidence="2" id="KW-0732">Signal</keyword>
<feature type="chain" id="PRO_5041219605" description="DUF4189 domain-containing protein" evidence="2">
    <location>
        <begin position="23"/>
        <end position="173"/>
    </location>
</feature>
<name>A0AA41ZBJ1_9SPHN</name>
<evidence type="ECO:0000313" key="4">
    <source>
        <dbReference type="Proteomes" id="UP001165565"/>
    </source>
</evidence>
<feature type="region of interest" description="Disordered" evidence="1">
    <location>
        <begin position="23"/>
        <end position="62"/>
    </location>
</feature>
<feature type="compositionally biased region" description="Pro residues" evidence="1">
    <location>
        <begin position="29"/>
        <end position="41"/>
    </location>
</feature>
<reference evidence="3" key="1">
    <citation type="submission" date="2022-06" db="EMBL/GenBank/DDBJ databases">
        <title>Sphingomonas sp. nov. isolated from rhizosphere soil of tomato.</title>
        <authorList>
            <person name="Dong H."/>
            <person name="Gao R."/>
        </authorList>
    </citation>
    <scope>NUCLEOTIDE SEQUENCE</scope>
    <source>
        <strain evidence="3">MMSM24</strain>
    </source>
</reference>
<evidence type="ECO:0008006" key="5">
    <source>
        <dbReference type="Google" id="ProtNLM"/>
    </source>
</evidence>
<dbReference type="RefSeq" id="WP_265271519.1">
    <property type="nucleotide sequence ID" value="NZ_JANFAV010000023.1"/>
</dbReference>
<dbReference type="Proteomes" id="UP001165565">
    <property type="component" value="Unassembled WGS sequence"/>
</dbReference>
<gene>
    <name evidence="3" type="ORF">NEE01_21980</name>
</gene>
<organism evidence="3 4">
    <name type="scientific">Sphingomonas lycopersici</name>
    <dbReference type="NCBI Taxonomy" id="2951807"/>
    <lineage>
        <taxon>Bacteria</taxon>
        <taxon>Pseudomonadati</taxon>
        <taxon>Pseudomonadota</taxon>
        <taxon>Alphaproteobacteria</taxon>
        <taxon>Sphingomonadales</taxon>
        <taxon>Sphingomonadaceae</taxon>
        <taxon>Sphingomonas</taxon>
    </lineage>
</organism>
<accession>A0AA41ZBJ1</accession>
<evidence type="ECO:0000313" key="3">
    <source>
        <dbReference type="EMBL" id="MCW6537457.1"/>
    </source>
</evidence>